<comment type="similarity">
    <text evidence="1">Belongs to the 1-acyl-sn-glycerol-3-phosphate acyltransferase family.</text>
</comment>
<dbReference type="GO" id="GO:0036149">
    <property type="term" value="P:phosphatidylinositol acyl-chain remodeling"/>
    <property type="evidence" value="ECO:0007669"/>
    <property type="project" value="TreeGrafter"/>
</dbReference>
<feature type="transmembrane region" description="Helical" evidence="4">
    <location>
        <begin position="319"/>
        <end position="340"/>
    </location>
</feature>
<dbReference type="Proteomes" id="UP000095282">
    <property type="component" value="Unplaced"/>
</dbReference>
<keyword evidence="3" id="KW-0012">Acyltransferase</keyword>
<dbReference type="PANTHER" id="PTHR10983:SF20">
    <property type="entry name" value="LYSOPHOSPHATIDYLINOSITOL ACYLTRANSFERASE 10"/>
    <property type="match status" value="1"/>
</dbReference>
<dbReference type="PANTHER" id="PTHR10983">
    <property type="entry name" value="1-ACYLGLYCEROL-3-PHOSPHATE ACYLTRANSFERASE-RELATED"/>
    <property type="match status" value="1"/>
</dbReference>
<evidence type="ECO:0000259" key="5">
    <source>
        <dbReference type="SMART" id="SM00563"/>
    </source>
</evidence>
<keyword evidence="4" id="KW-0472">Membrane</keyword>
<evidence type="ECO:0000313" key="7">
    <source>
        <dbReference type="WBParaSite" id="Csp11.Scaffold512.g2567.t1"/>
    </source>
</evidence>
<dbReference type="SUPFAM" id="SSF69593">
    <property type="entry name" value="Glycerol-3-phosphate (1)-acyltransferase"/>
    <property type="match status" value="1"/>
</dbReference>
<feature type="transmembrane region" description="Helical" evidence="4">
    <location>
        <begin position="12"/>
        <end position="40"/>
    </location>
</feature>
<evidence type="ECO:0000256" key="2">
    <source>
        <dbReference type="ARBA" id="ARBA00022679"/>
    </source>
</evidence>
<dbReference type="GO" id="GO:0016746">
    <property type="term" value="F:acyltransferase activity"/>
    <property type="evidence" value="ECO:0007669"/>
    <property type="project" value="UniProtKB-KW"/>
</dbReference>
<accession>A0A1I7T5E6</accession>
<dbReference type="AlphaFoldDB" id="A0A1I7T5E6"/>
<protein>
    <submittedName>
        <fullName evidence="7">PlsC domain-containing protein</fullName>
    </submittedName>
</protein>
<reference evidence="7" key="1">
    <citation type="submission" date="2016-11" db="UniProtKB">
        <authorList>
            <consortium name="WormBaseParasite"/>
        </authorList>
    </citation>
    <scope>IDENTIFICATION</scope>
</reference>
<dbReference type="STRING" id="1561998.A0A1I7T5E6"/>
<keyword evidence="4" id="KW-1133">Transmembrane helix</keyword>
<dbReference type="eggNOG" id="KOG1505">
    <property type="taxonomic scope" value="Eukaryota"/>
</dbReference>
<organism evidence="6 7">
    <name type="scientific">Caenorhabditis tropicalis</name>
    <dbReference type="NCBI Taxonomy" id="1561998"/>
    <lineage>
        <taxon>Eukaryota</taxon>
        <taxon>Metazoa</taxon>
        <taxon>Ecdysozoa</taxon>
        <taxon>Nematoda</taxon>
        <taxon>Chromadorea</taxon>
        <taxon>Rhabditida</taxon>
        <taxon>Rhabditina</taxon>
        <taxon>Rhabditomorpha</taxon>
        <taxon>Rhabditoidea</taxon>
        <taxon>Rhabditidae</taxon>
        <taxon>Peloderinae</taxon>
        <taxon>Caenorhabditis</taxon>
    </lineage>
</organism>
<proteinExistence type="inferred from homology"/>
<keyword evidence="4" id="KW-0812">Transmembrane</keyword>
<evidence type="ECO:0000256" key="4">
    <source>
        <dbReference type="SAM" id="Phobius"/>
    </source>
</evidence>
<dbReference type="Pfam" id="PF01553">
    <property type="entry name" value="Acyltransferase"/>
    <property type="match status" value="1"/>
</dbReference>
<sequence length="392" mass="46334">MRIPCLLRPLLGWFFGLSILFSALFGNYIITLFIGFPVFGKHKLWRNLMDRAISYWMTIPMGLLEFVMGVRIRVSGDEIEFGNPALIVMNHRTRLDWMYMWCALYQVNPWLITSNKISLKAQLKKLPGAGFGMAAAQFVFLERNAEIDKKSFDDAIDYFKNIENNYQILLFPEGTDKSEWTTLKSREFAKKNGLRHLDYVLYPRTTGFLHLLDKMRKQEYVDYIYDITIAYPYNIVQSEIDLVLKGASPREVHFHIRKIPISQVPLNETDASRWLTDRWTIKEQLLHQFYSEEQPINRQFPVERGDGVWRSWKEPRRHFFVKVTALMFWCLVITFCSYHIFFVRTLQMGFLYFFIVSTFLNWRYGGIDKFIISKWQSSREAVSKCLSSPSSL</sequence>
<dbReference type="InterPro" id="IPR002123">
    <property type="entry name" value="Plipid/glycerol_acylTrfase"/>
</dbReference>
<dbReference type="GO" id="GO:0005783">
    <property type="term" value="C:endoplasmic reticulum"/>
    <property type="evidence" value="ECO:0007669"/>
    <property type="project" value="TreeGrafter"/>
</dbReference>
<evidence type="ECO:0000313" key="6">
    <source>
        <dbReference type="Proteomes" id="UP000095282"/>
    </source>
</evidence>
<keyword evidence="2" id="KW-0808">Transferase</keyword>
<keyword evidence="6" id="KW-1185">Reference proteome</keyword>
<evidence type="ECO:0000256" key="1">
    <source>
        <dbReference type="ARBA" id="ARBA00008655"/>
    </source>
</evidence>
<dbReference type="Pfam" id="PF16076">
    <property type="entry name" value="Acyltransf_C"/>
    <property type="match status" value="1"/>
</dbReference>
<feature type="transmembrane region" description="Helical" evidence="4">
    <location>
        <begin position="52"/>
        <end position="70"/>
    </location>
</feature>
<name>A0A1I7T5E6_9PELO</name>
<dbReference type="SMART" id="SM00563">
    <property type="entry name" value="PlsC"/>
    <property type="match status" value="1"/>
</dbReference>
<feature type="transmembrane region" description="Helical" evidence="4">
    <location>
        <begin position="346"/>
        <end position="364"/>
    </location>
</feature>
<dbReference type="InterPro" id="IPR032098">
    <property type="entry name" value="Acyltransf_C"/>
</dbReference>
<evidence type="ECO:0000256" key="3">
    <source>
        <dbReference type="ARBA" id="ARBA00023315"/>
    </source>
</evidence>
<dbReference type="WBParaSite" id="Csp11.Scaffold512.g2567.t1">
    <property type="protein sequence ID" value="Csp11.Scaffold512.g2567.t1"/>
    <property type="gene ID" value="Csp11.Scaffold512.g2567"/>
</dbReference>
<feature type="domain" description="Phospholipid/glycerol acyltransferase" evidence="5">
    <location>
        <begin position="85"/>
        <end position="209"/>
    </location>
</feature>
<dbReference type="CDD" id="cd07990">
    <property type="entry name" value="LPLAT_LCLAT1-like"/>
    <property type="match status" value="1"/>
</dbReference>